<gene>
    <name evidence="3" type="ORF">P879_10820</name>
</gene>
<keyword evidence="2" id="KW-0732">Signal</keyword>
<organism evidence="3 4">
    <name type="scientific">Paragonimus westermani</name>
    <dbReference type="NCBI Taxonomy" id="34504"/>
    <lineage>
        <taxon>Eukaryota</taxon>
        <taxon>Metazoa</taxon>
        <taxon>Spiralia</taxon>
        <taxon>Lophotrochozoa</taxon>
        <taxon>Platyhelminthes</taxon>
        <taxon>Trematoda</taxon>
        <taxon>Digenea</taxon>
        <taxon>Plagiorchiida</taxon>
        <taxon>Troglotremata</taxon>
        <taxon>Troglotrematidae</taxon>
        <taxon>Paragonimus</taxon>
    </lineage>
</organism>
<evidence type="ECO:0000256" key="1">
    <source>
        <dbReference type="SAM" id="MobiDB-lite"/>
    </source>
</evidence>
<dbReference type="Proteomes" id="UP000699462">
    <property type="component" value="Unassembled WGS sequence"/>
</dbReference>
<feature type="compositionally biased region" description="Polar residues" evidence="1">
    <location>
        <begin position="76"/>
        <end position="93"/>
    </location>
</feature>
<feature type="region of interest" description="Disordered" evidence="1">
    <location>
        <begin position="47"/>
        <end position="125"/>
    </location>
</feature>
<name>A0A8T0D8V3_9TREM</name>
<feature type="compositionally biased region" description="Polar residues" evidence="1">
    <location>
        <begin position="52"/>
        <end position="66"/>
    </location>
</feature>
<comment type="caution">
    <text evidence="3">The sequence shown here is derived from an EMBL/GenBank/DDBJ whole genome shotgun (WGS) entry which is preliminary data.</text>
</comment>
<evidence type="ECO:0000313" key="4">
    <source>
        <dbReference type="Proteomes" id="UP000699462"/>
    </source>
</evidence>
<evidence type="ECO:0000256" key="2">
    <source>
        <dbReference type="SAM" id="SignalP"/>
    </source>
</evidence>
<sequence>MLAITVCTVFLNRTCSLIFLRCNPIDPNFSGTSTHFPSACFPQNPNVDGVTNKETSQPPANGTASVSEFHAFVGGSTPSNSTGSQMVNGSSTVAGAVASGGSNSPDTVPLVAPAESSKDVSLIDL</sequence>
<evidence type="ECO:0000313" key="3">
    <source>
        <dbReference type="EMBL" id="KAF8563806.1"/>
    </source>
</evidence>
<dbReference type="EMBL" id="JTDF01010615">
    <property type="protein sequence ID" value="KAF8563806.1"/>
    <property type="molecule type" value="Genomic_DNA"/>
</dbReference>
<feature type="signal peptide" evidence="2">
    <location>
        <begin position="1"/>
        <end position="16"/>
    </location>
</feature>
<dbReference type="AlphaFoldDB" id="A0A8T0D8V3"/>
<feature type="chain" id="PRO_5035871638" evidence="2">
    <location>
        <begin position="17"/>
        <end position="125"/>
    </location>
</feature>
<reference evidence="3 4" key="1">
    <citation type="submission" date="2019-07" db="EMBL/GenBank/DDBJ databases">
        <title>Annotation for the trematode Paragonimus westermani.</title>
        <authorList>
            <person name="Choi Y.-J."/>
        </authorList>
    </citation>
    <scope>NUCLEOTIDE SEQUENCE [LARGE SCALE GENOMIC DNA]</scope>
    <source>
        <strain evidence="3">180907_Pwestermani</strain>
    </source>
</reference>
<protein>
    <submittedName>
        <fullName evidence="3">Uncharacterized protein</fullName>
    </submittedName>
</protein>
<proteinExistence type="predicted"/>
<accession>A0A8T0D8V3</accession>
<keyword evidence="4" id="KW-1185">Reference proteome</keyword>